<dbReference type="OrthoDB" id="5813109at2759"/>
<evidence type="ECO:0000313" key="2">
    <source>
        <dbReference type="EMBL" id="PAV82222.1"/>
    </source>
</evidence>
<sequence length="417" mass="48186">MSLLDLGTGIMQTHVVWKDIEDTIKEQMGVDLKFDEDHTKLEEIGEKKGFLSRIIKVQSVFKSGECDELKTFVLKVCSLTNTKSMAETMQNGMELDEKMKAEFEEGFAKFEIQAKKLHNKEVDFLELFTKVKDDKMKLSKIFFSKKFTEISNIGFIGMELVNGISFPIYENFAVDEVEQVLKGLAAINAQSIMMPEDKSSIIQGNSLAEVQQEMMKEDMLNNMLDLIGNVLPDPEIKEGVEEVKKLVVHLLDMSRLDTVPKELNIGNAWVHGDLWNANLLWQLDENKHKKLVKIIDFQITHFGCPTEDMIRFFICGLSGKDRQEKWEYLVERYYSYLKEFLHGEEPPFSLENLKKSYEQLFVTCGTLILPAFGVVVGEQVQSDLPQDEKTRIFDALKEKLMALLKDFLHYYDIYHRK</sequence>
<keyword evidence="3" id="KW-1185">Reference proteome</keyword>
<dbReference type="Gene3D" id="3.90.1200.10">
    <property type="match status" value="1"/>
</dbReference>
<dbReference type="Pfam" id="PF07914">
    <property type="entry name" value="DUF1679"/>
    <property type="match status" value="1"/>
</dbReference>
<proteinExistence type="predicted"/>
<protein>
    <recommendedName>
        <fullName evidence="1">CHK kinase-like domain-containing protein</fullName>
    </recommendedName>
</protein>
<comment type="caution">
    <text evidence="2">The sequence shown here is derived from an EMBL/GenBank/DDBJ whole genome shotgun (WGS) entry which is preliminary data.</text>
</comment>
<dbReference type="AlphaFoldDB" id="A0A2A2L7S3"/>
<dbReference type="PANTHER" id="PTHR23020:SF15">
    <property type="entry name" value="CHK KINASE-LIKE DOMAIN-CONTAINING PROTEIN"/>
    <property type="match status" value="1"/>
</dbReference>
<reference evidence="2 3" key="1">
    <citation type="journal article" date="2017" name="Curr. Biol.">
        <title>Genome architecture and evolution of a unichromosomal asexual nematode.</title>
        <authorList>
            <person name="Fradin H."/>
            <person name="Zegar C."/>
            <person name="Gutwein M."/>
            <person name="Lucas J."/>
            <person name="Kovtun M."/>
            <person name="Corcoran D."/>
            <person name="Baugh L.R."/>
            <person name="Kiontke K."/>
            <person name="Gunsalus K."/>
            <person name="Fitch D.H."/>
            <person name="Piano F."/>
        </authorList>
    </citation>
    <scope>NUCLEOTIDE SEQUENCE [LARGE SCALE GENOMIC DNA]</scope>
    <source>
        <strain evidence="2">PF1309</strain>
    </source>
</reference>
<dbReference type="SUPFAM" id="SSF56112">
    <property type="entry name" value="Protein kinase-like (PK-like)"/>
    <property type="match status" value="1"/>
</dbReference>
<gene>
    <name evidence="2" type="ORF">WR25_21807</name>
</gene>
<dbReference type="PANTHER" id="PTHR23020">
    <property type="entry name" value="UNCHARACTERIZED NUCLEAR HORMONE RECEPTOR-RELATED"/>
    <property type="match status" value="1"/>
</dbReference>
<accession>A0A2A2L7S3</accession>
<name>A0A2A2L7S3_9BILA</name>
<dbReference type="Proteomes" id="UP000218231">
    <property type="component" value="Unassembled WGS sequence"/>
</dbReference>
<dbReference type="InterPro" id="IPR015897">
    <property type="entry name" value="CHK_kinase-like"/>
</dbReference>
<feature type="domain" description="CHK kinase-like" evidence="1">
    <location>
        <begin position="155"/>
        <end position="343"/>
    </location>
</feature>
<dbReference type="EMBL" id="LIAE01007073">
    <property type="protein sequence ID" value="PAV82222.1"/>
    <property type="molecule type" value="Genomic_DNA"/>
</dbReference>
<evidence type="ECO:0000259" key="1">
    <source>
        <dbReference type="SMART" id="SM00587"/>
    </source>
</evidence>
<dbReference type="SMART" id="SM00587">
    <property type="entry name" value="CHK"/>
    <property type="match status" value="1"/>
</dbReference>
<organism evidence="2 3">
    <name type="scientific">Diploscapter pachys</name>
    <dbReference type="NCBI Taxonomy" id="2018661"/>
    <lineage>
        <taxon>Eukaryota</taxon>
        <taxon>Metazoa</taxon>
        <taxon>Ecdysozoa</taxon>
        <taxon>Nematoda</taxon>
        <taxon>Chromadorea</taxon>
        <taxon>Rhabditida</taxon>
        <taxon>Rhabditina</taxon>
        <taxon>Rhabditomorpha</taxon>
        <taxon>Rhabditoidea</taxon>
        <taxon>Rhabditidae</taxon>
        <taxon>Diploscapter</taxon>
    </lineage>
</organism>
<dbReference type="InterPro" id="IPR011009">
    <property type="entry name" value="Kinase-like_dom_sf"/>
</dbReference>
<dbReference type="InterPro" id="IPR012877">
    <property type="entry name" value="Dhs-27"/>
</dbReference>
<dbReference type="InterPro" id="IPR052961">
    <property type="entry name" value="Oxido-Kinase-like_Enzymes"/>
</dbReference>
<evidence type="ECO:0000313" key="3">
    <source>
        <dbReference type="Proteomes" id="UP000218231"/>
    </source>
</evidence>